<organism evidence="2 3">
    <name type="scientific">Coffea arabica</name>
    <name type="common">Arabian coffee</name>
    <dbReference type="NCBI Taxonomy" id="13443"/>
    <lineage>
        <taxon>Eukaryota</taxon>
        <taxon>Viridiplantae</taxon>
        <taxon>Streptophyta</taxon>
        <taxon>Embryophyta</taxon>
        <taxon>Tracheophyta</taxon>
        <taxon>Spermatophyta</taxon>
        <taxon>Magnoliopsida</taxon>
        <taxon>eudicotyledons</taxon>
        <taxon>Gunneridae</taxon>
        <taxon>Pentapetalae</taxon>
        <taxon>asterids</taxon>
        <taxon>lamiids</taxon>
        <taxon>Gentianales</taxon>
        <taxon>Rubiaceae</taxon>
        <taxon>Ixoroideae</taxon>
        <taxon>Gardenieae complex</taxon>
        <taxon>Bertiereae - Coffeeae clade</taxon>
        <taxon>Coffeeae</taxon>
        <taxon>Coffea</taxon>
    </lineage>
</organism>
<reference evidence="3" key="2">
    <citation type="submission" date="2025-08" db="UniProtKB">
        <authorList>
            <consortium name="RefSeq"/>
        </authorList>
    </citation>
    <scope>IDENTIFICATION</scope>
    <source>
        <tissue evidence="3">Leaves</tissue>
    </source>
</reference>
<gene>
    <name evidence="3" type="primary">LOC113723732</name>
</gene>
<reference evidence="2" key="1">
    <citation type="journal article" date="2025" name="Foods">
        <title>Unveiling the Microbial Signatures of Arabica Coffee Cherries: Insights into Ripeness Specific Diversity, Functional Traits, and Implications for Quality and Safety.</title>
        <authorList>
            <consortium name="RefSeq"/>
            <person name="Tenea G.N."/>
            <person name="Cifuentes V."/>
            <person name="Reyes P."/>
            <person name="Cevallos-Vallejos M."/>
        </authorList>
    </citation>
    <scope>NUCLEOTIDE SEQUENCE [LARGE SCALE GENOMIC DNA]</scope>
</reference>
<proteinExistence type="predicted"/>
<dbReference type="GeneID" id="113723732"/>
<evidence type="ECO:0000313" key="3">
    <source>
        <dbReference type="RefSeq" id="XP_027102506.2"/>
    </source>
</evidence>
<dbReference type="RefSeq" id="XP_027102506.2">
    <property type="nucleotide sequence ID" value="XM_027246705.2"/>
</dbReference>
<dbReference type="Proteomes" id="UP001652660">
    <property type="component" value="Chromosome 2c"/>
</dbReference>
<accession>A0A6P6VIH7</accession>
<keyword evidence="2" id="KW-1185">Reference proteome</keyword>
<name>A0A6P6VIH7_COFAR</name>
<protein>
    <submittedName>
        <fullName evidence="3">Uncharacterized protein isoform X2</fullName>
    </submittedName>
</protein>
<evidence type="ECO:0000256" key="1">
    <source>
        <dbReference type="SAM" id="MobiDB-lite"/>
    </source>
</evidence>
<dbReference type="AlphaFoldDB" id="A0A6P6VIH7"/>
<sequence length="206" mass="23410">MGRRPKYANLEEAYRGKNARRRERRANASTMDNSGTAATTQFRVSIKESFNSRSTMELRYKSKVSMNTEGINNQDEQYVIATYSHSKGSFISHVSDYRTKEDCAETSVRGMHECVKGMNVESTVLASTSKSSVANYSRDTCSIPIITDSNVLSMPPDKTYQLAQQDATRQRRRKRLAMDPLRIIATEPDILPDIPDCQHVKQRNFI</sequence>
<evidence type="ECO:0000313" key="2">
    <source>
        <dbReference type="Proteomes" id="UP001652660"/>
    </source>
</evidence>
<feature type="region of interest" description="Disordered" evidence="1">
    <location>
        <begin position="1"/>
        <end position="37"/>
    </location>
</feature>